<dbReference type="OrthoDB" id="4364700at2759"/>
<evidence type="ECO:0000313" key="2">
    <source>
        <dbReference type="Proteomes" id="UP000191408"/>
    </source>
</evidence>
<keyword evidence="2" id="KW-1185">Reference proteome</keyword>
<dbReference type="Proteomes" id="UP000191408">
    <property type="component" value="Unassembled WGS sequence"/>
</dbReference>
<gene>
    <name evidence="1" type="ORF">PENPOL_c001G08785</name>
</gene>
<comment type="caution">
    <text evidence="1">The sequence shown here is derived from an EMBL/GenBank/DDBJ whole genome shotgun (WGS) entry which is preliminary data.</text>
</comment>
<dbReference type="EMBL" id="MDYM01000001">
    <property type="protein sequence ID" value="OQD71536.1"/>
    <property type="molecule type" value="Genomic_DNA"/>
</dbReference>
<evidence type="ECO:0000313" key="1">
    <source>
        <dbReference type="EMBL" id="OQD71536.1"/>
    </source>
</evidence>
<organism evidence="1 2">
    <name type="scientific">Penicillium polonicum</name>
    <dbReference type="NCBI Taxonomy" id="60169"/>
    <lineage>
        <taxon>Eukaryota</taxon>
        <taxon>Fungi</taxon>
        <taxon>Dikarya</taxon>
        <taxon>Ascomycota</taxon>
        <taxon>Pezizomycotina</taxon>
        <taxon>Eurotiomycetes</taxon>
        <taxon>Eurotiomycetidae</taxon>
        <taxon>Eurotiales</taxon>
        <taxon>Aspergillaceae</taxon>
        <taxon>Penicillium</taxon>
    </lineage>
</organism>
<accession>A0A1V6P4K1</accession>
<reference evidence="2" key="1">
    <citation type="journal article" date="2017" name="Nat. Microbiol.">
        <title>Global analysis of biosynthetic gene clusters reveals vast potential of secondary metabolite production in Penicillium species.</title>
        <authorList>
            <person name="Nielsen J.C."/>
            <person name="Grijseels S."/>
            <person name="Prigent S."/>
            <person name="Ji B."/>
            <person name="Dainat J."/>
            <person name="Nielsen K.F."/>
            <person name="Frisvad J.C."/>
            <person name="Workman M."/>
            <person name="Nielsen J."/>
        </authorList>
    </citation>
    <scope>NUCLEOTIDE SEQUENCE [LARGE SCALE GENOMIC DNA]</scope>
    <source>
        <strain evidence="2">IBT 4502</strain>
    </source>
</reference>
<proteinExistence type="predicted"/>
<dbReference type="STRING" id="60169.A0A1V6P4K1"/>
<protein>
    <submittedName>
        <fullName evidence="1">Uncharacterized protein</fullName>
    </submittedName>
</protein>
<sequence>MPPAKFFCRVPETQEEWNCAVKQSTLNNDPHAQQQWNSASKLSKEEYLLLRCLWTQHPKKDAGKMVRKFKLGQYCDDARDWLQQFSPFKAYLRQLKTPPATTKFDPSTNDPGPWGAGIFEIPAVEQARITSAVCKQTPMNKSKRPIDEDSVNMSLVAFLIAVAAKQPSLHSRWTPHRKPIKAQFGNGTEMEAQIDGYFGEENGPMKIILETKAGSRKHHEPQVSMQEAAEVVSLLMTQEVDPKRPLFLISQDGADIYITGAVFDKAYLNWITNNRKKLPSHKFLQMMQYGPWNLKKAGDMEQFAVNSLAIMLAVDS</sequence>
<dbReference type="AlphaFoldDB" id="A0A1V6P4K1"/>
<name>A0A1V6P4K1_PENPO</name>